<protein>
    <submittedName>
        <fullName evidence="1">Uncharacterized protein</fullName>
    </submittedName>
</protein>
<accession>A0ABV6DBC0</accession>
<name>A0ABV6DBC0_9HYPH</name>
<keyword evidence="2" id="KW-1185">Reference proteome</keyword>
<comment type="caution">
    <text evidence="1">The sequence shown here is derived from an EMBL/GenBank/DDBJ whole genome shotgun (WGS) entry which is preliminary data.</text>
</comment>
<dbReference type="Proteomes" id="UP001589755">
    <property type="component" value="Unassembled WGS sequence"/>
</dbReference>
<evidence type="ECO:0000313" key="1">
    <source>
        <dbReference type="EMBL" id="MFC0209950.1"/>
    </source>
</evidence>
<reference evidence="1 2" key="1">
    <citation type="submission" date="2024-09" db="EMBL/GenBank/DDBJ databases">
        <authorList>
            <person name="Sun Q."/>
            <person name="Mori K."/>
        </authorList>
    </citation>
    <scope>NUCLEOTIDE SEQUENCE [LARGE SCALE GENOMIC DNA]</scope>
    <source>
        <strain evidence="1 2">CCM 8543</strain>
    </source>
</reference>
<evidence type="ECO:0000313" key="2">
    <source>
        <dbReference type="Proteomes" id="UP001589755"/>
    </source>
</evidence>
<proteinExistence type="predicted"/>
<dbReference type="RefSeq" id="WP_261522550.1">
    <property type="nucleotide sequence ID" value="NZ_JAODNW010000030.1"/>
</dbReference>
<sequence>MMMECMGMQGMSSWIMGAASLASILFLILIIVAIAALVKYLRA</sequence>
<dbReference type="EMBL" id="JBHLXD010000034">
    <property type="protein sequence ID" value="MFC0209950.1"/>
    <property type="molecule type" value="Genomic_DNA"/>
</dbReference>
<organism evidence="1 2">
    <name type="scientific">Chelativorans intermedius</name>
    <dbReference type="NCBI Taxonomy" id="515947"/>
    <lineage>
        <taxon>Bacteria</taxon>
        <taxon>Pseudomonadati</taxon>
        <taxon>Pseudomonadota</taxon>
        <taxon>Alphaproteobacteria</taxon>
        <taxon>Hyphomicrobiales</taxon>
        <taxon>Phyllobacteriaceae</taxon>
        <taxon>Chelativorans</taxon>
    </lineage>
</organism>
<gene>
    <name evidence="1" type="ORF">ACFFJ2_16230</name>
</gene>